<evidence type="ECO:0000256" key="11">
    <source>
        <dbReference type="SAM" id="Phobius"/>
    </source>
</evidence>
<evidence type="ECO:0000256" key="2">
    <source>
        <dbReference type="ARBA" id="ARBA00009105"/>
    </source>
</evidence>
<keyword evidence="8 11" id="KW-0472">Membrane</keyword>
<comment type="subcellular location">
    <subcellularLocation>
        <location evidence="1">Membrane</location>
        <topology evidence="1">Single-pass type II membrane protein</topology>
    </subcellularLocation>
</comment>
<dbReference type="AlphaFoldDB" id="K0KPU5"/>
<dbReference type="STRING" id="1206466.K0KPU5"/>
<evidence type="ECO:0000256" key="1">
    <source>
        <dbReference type="ARBA" id="ARBA00004606"/>
    </source>
</evidence>
<dbReference type="GO" id="GO:0005794">
    <property type="term" value="C:Golgi apparatus"/>
    <property type="evidence" value="ECO:0007669"/>
    <property type="project" value="TreeGrafter"/>
</dbReference>
<evidence type="ECO:0000256" key="4">
    <source>
        <dbReference type="ARBA" id="ARBA00022679"/>
    </source>
</evidence>
<proteinExistence type="inferred from homology"/>
<evidence type="ECO:0000313" key="12">
    <source>
        <dbReference type="EMBL" id="CCH43439.1"/>
    </source>
</evidence>
<evidence type="ECO:0000256" key="5">
    <source>
        <dbReference type="ARBA" id="ARBA00022692"/>
    </source>
</evidence>
<keyword evidence="4 12" id="KW-0808">Transferase</keyword>
<dbReference type="InterPro" id="IPR029044">
    <property type="entry name" value="Nucleotide-diphossugar_trans"/>
</dbReference>
<dbReference type="Proteomes" id="UP000009328">
    <property type="component" value="Unassembled WGS sequence"/>
</dbReference>
<dbReference type="PANTHER" id="PTHR31392:SF1">
    <property type="entry name" value="ALPHA-1,3-MANNOSYLTRANSFERASE MNN1-RELATED"/>
    <property type="match status" value="1"/>
</dbReference>
<evidence type="ECO:0000256" key="9">
    <source>
        <dbReference type="ARBA" id="ARBA00023180"/>
    </source>
</evidence>
<dbReference type="HOGENOM" id="CLU_015387_0_0_1"/>
<dbReference type="FunCoup" id="K0KPU5">
    <property type="interactions" value="68"/>
</dbReference>
<evidence type="ECO:0000256" key="3">
    <source>
        <dbReference type="ARBA" id="ARBA00022676"/>
    </source>
</evidence>
<keyword evidence="5 11" id="KW-0812">Transmembrane</keyword>
<dbReference type="PANTHER" id="PTHR31392">
    <property type="entry name" value="ALPHA-1,3-MANNOSYLTRANSFERASE MNN1-RELATED"/>
    <property type="match status" value="1"/>
</dbReference>
<evidence type="ECO:0000256" key="7">
    <source>
        <dbReference type="ARBA" id="ARBA00022989"/>
    </source>
</evidence>
<feature type="region of interest" description="Disordered" evidence="10">
    <location>
        <begin position="248"/>
        <end position="277"/>
    </location>
</feature>
<organism evidence="12 13">
    <name type="scientific">Wickerhamomyces ciferrii (strain ATCC 14091 / BCRC 22168 / CBS 111 / JCM 3599 / NBRC 0793 / NRRL Y-1031 F-60-10)</name>
    <name type="common">Yeast</name>
    <name type="synonym">Pichia ciferrii</name>
    <dbReference type="NCBI Taxonomy" id="1206466"/>
    <lineage>
        <taxon>Eukaryota</taxon>
        <taxon>Fungi</taxon>
        <taxon>Dikarya</taxon>
        <taxon>Ascomycota</taxon>
        <taxon>Saccharomycotina</taxon>
        <taxon>Saccharomycetes</taxon>
        <taxon>Phaffomycetales</taxon>
        <taxon>Wickerhamomycetaceae</taxon>
        <taxon>Wickerhamomyces</taxon>
    </lineage>
</organism>
<dbReference type="InParanoid" id="K0KPU5"/>
<dbReference type="EMBL" id="CAIF01000078">
    <property type="protein sequence ID" value="CCH43439.1"/>
    <property type="molecule type" value="Genomic_DNA"/>
</dbReference>
<dbReference type="Pfam" id="PF11051">
    <property type="entry name" value="Mannosyl_trans3"/>
    <property type="match status" value="1"/>
</dbReference>
<name>K0KPU5_WICCF</name>
<gene>
    <name evidence="12" type="ORF">BN7_2987</name>
</gene>
<keyword evidence="3 12" id="KW-0328">Glycosyltransferase</keyword>
<dbReference type="SUPFAM" id="SSF53448">
    <property type="entry name" value="Nucleotide-diphospho-sugar transferases"/>
    <property type="match status" value="1"/>
</dbReference>
<comment type="caution">
    <text evidence="12">The sequence shown here is derived from an EMBL/GenBank/DDBJ whole genome shotgun (WGS) entry which is preliminary data.</text>
</comment>
<keyword evidence="9" id="KW-0325">Glycoprotein</keyword>
<sequence length="719" mass="82471">MNAVNQGLRYLQSLKHVLGGRVQFNKRFINLNVFIFALVLIIVLQCLYSYNSSSKNGSELFLLKNEVYSSTYDKLIDQYSPKELKNFNFEKKCNLYFEQLHKQNSNWMFNNYDTKGYDDNYINFQDFLNFKKKAEPNMEFNEKTLIELEKEFNQKSFDSVKVDKSIVDAVSTLRIFSKCFVESNEGFQSSSKNYISSFLQDDEKVESEANSKHELCHDTEARIFPWLTFVQPTFKRWDGEVVLGPPDLSSSTNAQYGDSRTDLSSGSGSGSDSGSGAKLFKRARRSCFMKNWKESINGRGIVISASDGQVDELKRLALILRALNNDLPIQVVHKGDLSEANQNQLIDVFRKPINHDQLPLSSDKLDSNQTPRFPPQDLWFVNVQNSIKDEYGNYFHKYANKLIAYFFNSFEDMLLIDTDTVPFVDLRSIFELPGFVNKGAFFFQDRQLRGSNTENQVNYFKRLFPSKLDTYFFNIPQVTDFTLKNRFIGGLRNHFMESGVVAIKRTSHFSGMLSAIQLNFWSITAKKIHGDKELFWLGQSIAGNENYEFNALGAASVGELTPQENKLFGKTSANELCSNHPGHINGYDNQTLLWMNSGFSYCKNTRAAQFDHGKPLYKQFNAEQLEKKYKGITVIRAGVVPPAQEIDGSNDQSNADKGWNDEHRYCMSYTWCAYDSIGSMSKPEEKGLVVNFGEEQSRVFDFFGDLWLKGLREDKPKEV</sequence>
<feature type="transmembrane region" description="Helical" evidence="11">
    <location>
        <begin position="28"/>
        <end position="50"/>
    </location>
</feature>
<dbReference type="GO" id="GO:0016020">
    <property type="term" value="C:membrane"/>
    <property type="evidence" value="ECO:0007669"/>
    <property type="project" value="UniProtKB-SubCell"/>
</dbReference>
<keyword evidence="7 11" id="KW-1133">Transmembrane helix</keyword>
<dbReference type="InterPro" id="IPR022751">
    <property type="entry name" value="Alpha_mannosyltransferase"/>
</dbReference>
<dbReference type="GO" id="GO:0000033">
    <property type="term" value="F:alpha-1,3-mannosyltransferase activity"/>
    <property type="evidence" value="ECO:0007669"/>
    <property type="project" value="TreeGrafter"/>
</dbReference>
<evidence type="ECO:0000256" key="10">
    <source>
        <dbReference type="SAM" id="MobiDB-lite"/>
    </source>
</evidence>
<evidence type="ECO:0000256" key="8">
    <source>
        <dbReference type="ARBA" id="ARBA00023136"/>
    </source>
</evidence>
<dbReference type="EC" id="2.4.1.-" evidence="12"/>
<keyword evidence="13" id="KW-1185">Reference proteome</keyword>
<comment type="similarity">
    <text evidence="2">Belongs to the MNN1/MNT family.</text>
</comment>
<keyword evidence="6" id="KW-0735">Signal-anchor</keyword>
<accession>K0KPU5</accession>
<dbReference type="GO" id="GO:0006493">
    <property type="term" value="P:protein O-linked glycosylation"/>
    <property type="evidence" value="ECO:0007669"/>
    <property type="project" value="TreeGrafter"/>
</dbReference>
<evidence type="ECO:0000256" key="6">
    <source>
        <dbReference type="ARBA" id="ARBA00022968"/>
    </source>
</evidence>
<reference evidence="12 13" key="1">
    <citation type="journal article" date="2012" name="Eukaryot. Cell">
        <title>Draft genome sequence of Wickerhamomyces ciferrii NRRL Y-1031 F-60-10.</title>
        <authorList>
            <person name="Schneider J."/>
            <person name="Andrea H."/>
            <person name="Blom J."/>
            <person name="Jaenicke S."/>
            <person name="Ruckert C."/>
            <person name="Schorsch C."/>
            <person name="Szczepanowski R."/>
            <person name="Farwick M."/>
            <person name="Goesmann A."/>
            <person name="Puhler A."/>
            <person name="Schaffer S."/>
            <person name="Tauch A."/>
            <person name="Kohler T."/>
            <person name="Brinkrolf K."/>
        </authorList>
    </citation>
    <scope>NUCLEOTIDE SEQUENCE [LARGE SCALE GENOMIC DNA]</scope>
    <source>
        <strain evidence="13">ATCC 14091 / BCRC 22168 / CBS 111 / JCM 3599 / NBRC 0793 / NRRL Y-1031 F-60-10</strain>
    </source>
</reference>
<dbReference type="eggNOG" id="ENOG502RZ48">
    <property type="taxonomic scope" value="Eukaryota"/>
</dbReference>
<protein>
    <submittedName>
        <fullName evidence="12">Alpha-1,3-mannosyltransferase MNN1</fullName>
        <ecNumber evidence="12">2.4.1.-</ecNumber>
    </submittedName>
</protein>
<evidence type="ECO:0000313" key="13">
    <source>
        <dbReference type="Proteomes" id="UP000009328"/>
    </source>
</evidence>